<dbReference type="GeneID" id="14492682"/>
<evidence type="ECO:0008006" key="3">
    <source>
        <dbReference type="Google" id="ProtNLM"/>
    </source>
</evidence>
<dbReference type="HOGENOM" id="CLU_056775_0_0_1"/>
<accession>I2GX80</accession>
<dbReference type="InParanoid" id="I2GX80"/>
<evidence type="ECO:0000313" key="1">
    <source>
        <dbReference type="EMBL" id="CCH58732.1"/>
    </source>
</evidence>
<evidence type="ECO:0000313" key="2">
    <source>
        <dbReference type="Proteomes" id="UP000002866"/>
    </source>
</evidence>
<reference evidence="1 2" key="1">
    <citation type="journal article" date="2011" name="Proc. Natl. Acad. Sci. U.S.A.">
        <title>Evolutionary erosion of yeast sex chromosomes by mating-type switching accidents.</title>
        <authorList>
            <person name="Gordon J.L."/>
            <person name="Armisen D."/>
            <person name="Proux-Wera E."/>
            <person name="Oheigeartaigh S.S."/>
            <person name="Byrne K.P."/>
            <person name="Wolfe K.H."/>
        </authorList>
    </citation>
    <scope>NUCLEOTIDE SEQUENCE [LARGE SCALE GENOMIC DNA]</scope>
    <source>
        <strain evidence="2">ATCC 34711 / CBS 6284 / DSM 70876 / NBRC 10599 / NRRL Y-10934 / UCD 77-7</strain>
    </source>
</reference>
<dbReference type="Proteomes" id="UP000002866">
    <property type="component" value="Chromosome 1"/>
</dbReference>
<proteinExistence type="predicted"/>
<keyword evidence="2" id="KW-1185">Reference proteome</keyword>
<dbReference type="EMBL" id="HE806316">
    <property type="protein sequence ID" value="CCH58732.1"/>
    <property type="molecule type" value="Genomic_DNA"/>
</dbReference>
<dbReference type="FunCoup" id="I2GX80">
    <property type="interactions" value="38"/>
</dbReference>
<gene>
    <name evidence="1" type="primary">TBLA0A09470</name>
    <name evidence="1" type="ORF">TBLA_0A09470</name>
</gene>
<dbReference type="STRING" id="1071380.I2GX80"/>
<name>I2GX80_HENB6</name>
<dbReference type="KEGG" id="tbl:TBLA_0A09470"/>
<protein>
    <recommendedName>
        <fullName evidence="3">Protein arginine methyltransferase NDUFAF7</fullName>
    </recommendedName>
</protein>
<dbReference type="OrthoDB" id="17415at2759"/>
<sequence length="458" mass="54410">MKSNSLRLVIGNNHPFVHLRLIKQIKLYSIHSVAINKSIPLRDYVEQINSTKLLKTSGSNIDFFEPKYYNSHNQLNELSPFLNLVCNSLSKWLYVDYSINHYPYEDLNIIQVFTNYQQTFTFIQYLMDNFKEQIPEDMFTRIKFHLLPLYHNGINQSKSFQRMLNKMNERYRDHIQLVNNISVFNDPEITNKKNKSMGGILEDHAYIIMLNDILRYLPNELVRYNFEKKIWEQGMINLENQYVWFNKNIDDECSNTIDFLNLNGFGYSDNKLLRILKGSNKKLNSNVFLPKGTIELFKKIIKHVPRNKFFLIDTPQRWDPTFFNILKYLLFDRNSRTAVGNLLKSADNSNESISILRQIKRKRMLEFLLNFKEIQDIYNQIIIDEANISNYEITDNDNVGDINTLEFEDLYDFIVDWIDDTQLDMKDKSFKNFITRILECFIRNASPLTIVIIFHVAL</sequence>
<dbReference type="RefSeq" id="XP_004178251.1">
    <property type="nucleotide sequence ID" value="XM_004178203.1"/>
</dbReference>
<dbReference type="eggNOG" id="ENOG502RR6Q">
    <property type="taxonomic scope" value="Eukaryota"/>
</dbReference>
<organism evidence="1 2">
    <name type="scientific">Henningerozyma blattae (strain ATCC 34711 / CBS 6284 / DSM 70876 / NBRC 10599 / NRRL Y-10934 / UCD 77-7)</name>
    <name type="common">Yeast</name>
    <name type="synonym">Tetrapisispora blattae</name>
    <dbReference type="NCBI Taxonomy" id="1071380"/>
    <lineage>
        <taxon>Eukaryota</taxon>
        <taxon>Fungi</taxon>
        <taxon>Dikarya</taxon>
        <taxon>Ascomycota</taxon>
        <taxon>Saccharomycotina</taxon>
        <taxon>Saccharomycetes</taxon>
        <taxon>Saccharomycetales</taxon>
        <taxon>Saccharomycetaceae</taxon>
        <taxon>Henningerozyma</taxon>
    </lineage>
</organism>
<dbReference type="AlphaFoldDB" id="I2GX80"/>